<evidence type="ECO:0000313" key="2">
    <source>
        <dbReference type="EMBL" id="AEG19071.1"/>
    </source>
</evidence>
<proteinExistence type="predicted"/>
<dbReference type="Gene3D" id="3.60.15.10">
    <property type="entry name" value="Ribonuclease Z/Hydroxyacylglutathione hydrolase-like"/>
    <property type="match status" value="1"/>
</dbReference>
<dbReference type="InterPro" id="IPR001279">
    <property type="entry name" value="Metallo-B-lactamas"/>
</dbReference>
<dbReference type="PANTHER" id="PTHR13754">
    <property type="entry name" value="METALLO-BETA-LACTAMASE SUPERFAMILY PROTEIN"/>
    <property type="match status" value="1"/>
</dbReference>
<feature type="domain" description="Metallo-beta-lactamase" evidence="1">
    <location>
        <begin position="23"/>
        <end position="130"/>
    </location>
</feature>
<dbReference type="eggNOG" id="arCOG00503">
    <property type="taxonomic scope" value="Archaea"/>
</dbReference>
<name>F6D2D9_METPW</name>
<dbReference type="HOGENOM" id="CLU_036012_1_0_2"/>
<evidence type="ECO:0000313" key="3">
    <source>
        <dbReference type="Proteomes" id="UP000009231"/>
    </source>
</evidence>
<organism evidence="2 3">
    <name type="scientific">Methanobacterium paludis (strain DSM 25820 / JCM 18151 / SWAN1)</name>
    <dbReference type="NCBI Taxonomy" id="868131"/>
    <lineage>
        <taxon>Archaea</taxon>
        <taxon>Methanobacteriati</taxon>
        <taxon>Methanobacteriota</taxon>
        <taxon>Methanomada group</taxon>
        <taxon>Methanobacteria</taxon>
        <taxon>Methanobacteriales</taxon>
        <taxon>Methanobacteriaceae</taxon>
        <taxon>Methanobacterium</taxon>
    </lineage>
</organism>
<sequence length="220" mass="24905">MNLKILYNNESGVKNFMKSWGFSCLVETDKNNVLFDTGWDGNVLLHNMELFDVKPENIQNLVLSHQDWDHISGLNHILAGTDFPEVYVPKSFSENLKNEIKRYSNLFEVSNPVEICEGVYSTGELGNEKIEQSLILQTVKGVVVLTGCAHPGLENIIKTAKRFGKIYGVVGGLHDLQSIDFLEEIPFLMPCHCTRHKNDIKTAFPDSYHECGNISFNELR</sequence>
<reference evidence="2 3" key="1">
    <citation type="journal article" date="2014" name="Int. J. Syst. Evol. Microbiol.">
        <title>Methanobacterium paludis sp. nov. and a novel strain of Methanobacterium lacus isolated from northern peatlands.</title>
        <authorList>
            <person name="Cadillo-Quiroz H."/>
            <person name="Brauer S.L."/>
            <person name="Goodson N."/>
            <person name="Yavitt J.B."/>
            <person name="Zinder S.H."/>
        </authorList>
    </citation>
    <scope>NUCLEOTIDE SEQUENCE [LARGE SCALE GENOMIC DNA]</scope>
    <source>
        <strain evidence="3">DSM 25820 / JCM 18151 / SWAN1</strain>
    </source>
</reference>
<dbReference type="RefSeq" id="WP_013826570.1">
    <property type="nucleotide sequence ID" value="NC_015574.1"/>
</dbReference>
<dbReference type="KEGG" id="mew:MSWAN_2062"/>
<dbReference type="SUPFAM" id="SSF56281">
    <property type="entry name" value="Metallo-hydrolase/oxidoreductase"/>
    <property type="match status" value="1"/>
</dbReference>
<dbReference type="STRING" id="868131.MSWAN_2062"/>
<dbReference type="Pfam" id="PF00753">
    <property type="entry name" value="Lactamase_B"/>
    <property type="match status" value="1"/>
</dbReference>
<dbReference type="GeneID" id="10669580"/>
<gene>
    <name evidence="2" type="ordered locus">MSWAN_2062</name>
</gene>
<protein>
    <submittedName>
        <fullName evidence="2">Metallo-beta-lactamase superfamily protein</fullName>
    </submittedName>
</protein>
<dbReference type="InterPro" id="IPR052926">
    <property type="entry name" value="Metallo-beta-lactamase_dom"/>
</dbReference>
<dbReference type="OrthoDB" id="7773at2157"/>
<dbReference type="InterPro" id="IPR041712">
    <property type="entry name" value="DHPS-like_MBL-fold"/>
</dbReference>
<evidence type="ECO:0000259" key="1">
    <source>
        <dbReference type="Pfam" id="PF00753"/>
    </source>
</evidence>
<dbReference type="EMBL" id="CP002772">
    <property type="protein sequence ID" value="AEG19071.1"/>
    <property type="molecule type" value="Genomic_DNA"/>
</dbReference>
<dbReference type="AlphaFoldDB" id="F6D2D9"/>
<dbReference type="Proteomes" id="UP000009231">
    <property type="component" value="Chromosome"/>
</dbReference>
<dbReference type="GO" id="GO:0016740">
    <property type="term" value="F:transferase activity"/>
    <property type="evidence" value="ECO:0007669"/>
    <property type="project" value="TreeGrafter"/>
</dbReference>
<accession>F6D2D9</accession>
<dbReference type="InterPro" id="IPR036866">
    <property type="entry name" value="RibonucZ/Hydroxyglut_hydro"/>
</dbReference>
<dbReference type="CDD" id="cd07713">
    <property type="entry name" value="DHPS-like_MBL-fold"/>
    <property type="match status" value="1"/>
</dbReference>
<keyword evidence="3" id="KW-1185">Reference proteome</keyword>
<dbReference type="PANTHER" id="PTHR13754:SF13">
    <property type="entry name" value="METALLO-BETA-LACTAMASE SUPERFAMILY PROTEIN (AFU_ORTHOLOGUE AFUA_3G07630)"/>
    <property type="match status" value="1"/>
</dbReference>